<reference evidence="3 4" key="1">
    <citation type="submission" date="2023-01" db="EMBL/GenBank/DDBJ databases">
        <authorList>
            <person name="Whitehead M."/>
        </authorList>
    </citation>
    <scope>NUCLEOTIDE SEQUENCE [LARGE SCALE GENOMIC DNA]</scope>
</reference>
<evidence type="ECO:0000313" key="3">
    <source>
        <dbReference type="EMBL" id="CAI6371462.1"/>
    </source>
</evidence>
<dbReference type="Proteomes" id="UP001160148">
    <property type="component" value="Unassembled WGS sequence"/>
</dbReference>
<evidence type="ECO:0000256" key="1">
    <source>
        <dbReference type="SAM" id="MobiDB-lite"/>
    </source>
</evidence>
<comment type="caution">
    <text evidence="3">The sequence shown here is derived from an EMBL/GenBank/DDBJ whole genome shotgun (WGS) entry which is preliminary data.</text>
</comment>
<sequence>MINLPIDVTANQIFNAPKSKDPKTKRPMSEEGQHYQEKIPLPPLYKRNILQNCKMCTKKHVRKQTQYQCKACNVLLCPGSCFEDYMTSVHHHINLNQRNQISAMTMILLILTIINLANALVDHCFK</sequence>
<proteinExistence type="predicted"/>
<name>A0AAV0XU79_9HEMI</name>
<dbReference type="AlphaFoldDB" id="A0AAV0XU79"/>
<evidence type="ECO:0008006" key="5">
    <source>
        <dbReference type="Google" id="ProtNLM"/>
    </source>
</evidence>
<evidence type="ECO:0000313" key="4">
    <source>
        <dbReference type="Proteomes" id="UP001160148"/>
    </source>
</evidence>
<dbReference type="EMBL" id="CARXXK010001004">
    <property type="protein sequence ID" value="CAI6371462.1"/>
    <property type="molecule type" value="Genomic_DNA"/>
</dbReference>
<feature type="transmembrane region" description="Helical" evidence="2">
    <location>
        <begin position="101"/>
        <end position="121"/>
    </location>
</feature>
<keyword evidence="2" id="KW-0472">Membrane</keyword>
<keyword evidence="2" id="KW-1133">Transmembrane helix</keyword>
<organism evidence="3 4">
    <name type="scientific">Macrosiphum euphorbiae</name>
    <name type="common">potato aphid</name>
    <dbReference type="NCBI Taxonomy" id="13131"/>
    <lineage>
        <taxon>Eukaryota</taxon>
        <taxon>Metazoa</taxon>
        <taxon>Ecdysozoa</taxon>
        <taxon>Arthropoda</taxon>
        <taxon>Hexapoda</taxon>
        <taxon>Insecta</taxon>
        <taxon>Pterygota</taxon>
        <taxon>Neoptera</taxon>
        <taxon>Paraneoptera</taxon>
        <taxon>Hemiptera</taxon>
        <taxon>Sternorrhyncha</taxon>
        <taxon>Aphidomorpha</taxon>
        <taxon>Aphidoidea</taxon>
        <taxon>Aphididae</taxon>
        <taxon>Macrosiphini</taxon>
        <taxon>Macrosiphum</taxon>
    </lineage>
</organism>
<gene>
    <name evidence="3" type="ORF">MEUPH1_LOCUS25462</name>
</gene>
<keyword evidence="2" id="KW-0812">Transmembrane</keyword>
<feature type="region of interest" description="Disordered" evidence="1">
    <location>
        <begin position="15"/>
        <end position="35"/>
    </location>
</feature>
<feature type="compositionally biased region" description="Basic and acidic residues" evidence="1">
    <location>
        <begin position="18"/>
        <end position="35"/>
    </location>
</feature>
<accession>A0AAV0XU79</accession>
<keyword evidence="4" id="KW-1185">Reference proteome</keyword>
<evidence type="ECO:0000256" key="2">
    <source>
        <dbReference type="SAM" id="Phobius"/>
    </source>
</evidence>
<protein>
    <recommendedName>
        <fullName evidence="5">PiggyBac transposable element-derived protein 4 C-terminal zinc-ribbon domain-containing protein</fullName>
    </recommendedName>
</protein>